<dbReference type="OrthoDB" id="7307608at2"/>
<proteinExistence type="predicted"/>
<comment type="caution">
    <text evidence="1">The sequence shown here is derived from an EMBL/GenBank/DDBJ whole genome shotgun (WGS) entry which is preliminary data.</text>
</comment>
<evidence type="ECO:0000313" key="2">
    <source>
        <dbReference type="Proteomes" id="UP000286997"/>
    </source>
</evidence>
<reference evidence="1 2" key="1">
    <citation type="submission" date="2019-01" db="EMBL/GenBank/DDBJ databases">
        <authorList>
            <person name="Chen W.-M."/>
        </authorList>
    </citation>
    <scope>NUCLEOTIDE SEQUENCE [LARGE SCALE GENOMIC DNA]</scope>
    <source>
        <strain evidence="1 2">TER-1</strain>
    </source>
</reference>
<name>A0A437PI42_9HYPH</name>
<dbReference type="RefSeq" id="WP_127727167.1">
    <property type="nucleotide sequence ID" value="NZ_SACP01000001.1"/>
</dbReference>
<accession>A0A437PI42</accession>
<gene>
    <name evidence="1" type="ORF">EOE48_02455</name>
</gene>
<keyword evidence="2" id="KW-1185">Reference proteome</keyword>
<evidence type="ECO:0000313" key="1">
    <source>
        <dbReference type="EMBL" id="RVU21925.1"/>
    </source>
</evidence>
<dbReference type="InterPro" id="IPR032568">
    <property type="entry name" value="DUF4926"/>
</dbReference>
<sequence length="92" mass="9578">MADRLLTVVASTPPHPVARDGDAPHRIRELDRVELLAGVLGDEEVAVPAGAVGTVVSVWAEGAAFEVEFTQPVDALATVDAGLLRVVERAPA</sequence>
<dbReference type="EMBL" id="SACP01000001">
    <property type="protein sequence ID" value="RVU21925.1"/>
    <property type="molecule type" value="Genomic_DNA"/>
</dbReference>
<dbReference type="Pfam" id="PF16277">
    <property type="entry name" value="DUF4926"/>
    <property type="match status" value="1"/>
</dbReference>
<protein>
    <submittedName>
        <fullName evidence="1">DUF4926 domain-containing protein</fullName>
    </submittedName>
</protein>
<organism evidence="1 2">
    <name type="scientific">Methylobacterium oryzihabitans</name>
    <dbReference type="NCBI Taxonomy" id="2499852"/>
    <lineage>
        <taxon>Bacteria</taxon>
        <taxon>Pseudomonadati</taxon>
        <taxon>Pseudomonadota</taxon>
        <taxon>Alphaproteobacteria</taxon>
        <taxon>Hyphomicrobiales</taxon>
        <taxon>Methylobacteriaceae</taxon>
        <taxon>Methylobacterium</taxon>
    </lineage>
</organism>
<dbReference type="AlphaFoldDB" id="A0A437PI42"/>
<dbReference type="Proteomes" id="UP000286997">
    <property type="component" value="Unassembled WGS sequence"/>
</dbReference>